<dbReference type="PANTHER" id="PTHR38588:SF1">
    <property type="entry name" value="BLL0334 PROTEIN"/>
    <property type="match status" value="1"/>
</dbReference>
<sequence>MKLENNFNIPVPTADAWKVLLDLERIAPCVPGAEITSRDGDEFNGKMKVKLGPIGLTYKGVIKIVSRDEAEHVAVLEGGAREARGNGTAKASITCRLVESGTTTDVFVETDLDITGKPAQFGRGTLNEVAEMLIGQFADNLASELAAGSPAAGPGVREHDDAGTAAPISSPSGQDTAAATTVGQLTAARVSQPLDLLQATGVDAGFKKALPAVVLGLVGLVAGFALGRKVR</sequence>
<evidence type="ECO:0000313" key="3">
    <source>
        <dbReference type="EMBL" id="PYE15953.1"/>
    </source>
</evidence>
<dbReference type="RefSeq" id="WP_110470583.1">
    <property type="nucleotide sequence ID" value="NZ_QJSP01000009.1"/>
</dbReference>
<feature type="compositionally biased region" description="Polar residues" evidence="1">
    <location>
        <begin position="167"/>
        <end position="176"/>
    </location>
</feature>
<dbReference type="PANTHER" id="PTHR38588">
    <property type="entry name" value="BLL0334 PROTEIN"/>
    <property type="match status" value="1"/>
</dbReference>
<organism evidence="3 4">
    <name type="scientific">Williamsia limnetica</name>
    <dbReference type="NCBI Taxonomy" id="882452"/>
    <lineage>
        <taxon>Bacteria</taxon>
        <taxon>Bacillati</taxon>
        <taxon>Actinomycetota</taxon>
        <taxon>Actinomycetes</taxon>
        <taxon>Mycobacteriales</taxon>
        <taxon>Nocardiaceae</taxon>
        <taxon>Williamsia</taxon>
    </lineage>
</organism>
<name>A0A318RKH0_WILLI</name>
<dbReference type="InterPro" id="IPR023393">
    <property type="entry name" value="START-like_dom_sf"/>
</dbReference>
<gene>
    <name evidence="3" type="ORF">DFR67_109181</name>
</gene>
<dbReference type="AlphaFoldDB" id="A0A318RKH0"/>
<dbReference type="Proteomes" id="UP000247591">
    <property type="component" value="Unassembled WGS sequence"/>
</dbReference>
<evidence type="ECO:0000313" key="4">
    <source>
        <dbReference type="Proteomes" id="UP000247591"/>
    </source>
</evidence>
<proteinExistence type="predicted"/>
<keyword evidence="2" id="KW-1133">Transmembrane helix</keyword>
<feature type="transmembrane region" description="Helical" evidence="2">
    <location>
        <begin position="209"/>
        <end position="227"/>
    </location>
</feature>
<comment type="caution">
    <text evidence="3">The sequence shown here is derived from an EMBL/GenBank/DDBJ whole genome shotgun (WGS) entry which is preliminary data.</text>
</comment>
<dbReference type="Pfam" id="PF06240">
    <property type="entry name" value="COXG"/>
    <property type="match status" value="1"/>
</dbReference>
<dbReference type="Gene3D" id="3.30.530.20">
    <property type="match status" value="1"/>
</dbReference>
<evidence type="ECO:0000256" key="1">
    <source>
        <dbReference type="SAM" id="MobiDB-lite"/>
    </source>
</evidence>
<keyword evidence="4" id="KW-1185">Reference proteome</keyword>
<dbReference type="OrthoDB" id="9808623at2"/>
<dbReference type="SUPFAM" id="SSF55961">
    <property type="entry name" value="Bet v1-like"/>
    <property type="match status" value="1"/>
</dbReference>
<reference evidence="3 4" key="1">
    <citation type="submission" date="2018-06" db="EMBL/GenBank/DDBJ databases">
        <title>Genomic Encyclopedia of Type Strains, Phase IV (KMG-IV): sequencing the most valuable type-strain genomes for metagenomic binning, comparative biology and taxonomic classification.</title>
        <authorList>
            <person name="Goeker M."/>
        </authorList>
    </citation>
    <scope>NUCLEOTIDE SEQUENCE [LARGE SCALE GENOMIC DNA]</scope>
    <source>
        <strain evidence="3 4">DSM 45521</strain>
    </source>
</reference>
<keyword evidence="2" id="KW-0812">Transmembrane</keyword>
<protein>
    <submittedName>
        <fullName evidence="3">Carbon monoxide dehydrogenase subunit G</fullName>
    </submittedName>
</protein>
<evidence type="ECO:0000256" key="2">
    <source>
        <dbReference type="SAM" id="Phobius"/>
    </source>
</evidence>
<accession>A0A318RKH0</accession>
<dbReference type="InterPro" id="IPR010419">
    <property type="entry name" value="CO_DH_gsu"/>
</dbReference>
<dbReference type="EMBL" id="QJSP01000009">
    <property type="protein sequence ID" value="PYE15953.1"/>
    <property type="molecule type" value="Genomic_DNA"/>
</dbReference>
<keyword evidence="2" id="KW-0472">Membrane</keyword>
<dbReference type="CDD" id="cd07823">
    <property type="entry name" value="SRPBCC_5"/>
    <property type="match status" value="1"/>
</dbReference>
<feature type="region of interest" description="Disordered" evidence="1">
    <location>
        <begin position="148"/>
        <end position="176"/>
    </location>
</feature>